<feature type="region of interest" description="Disordered" evidence="5">
    <location>
        <begin position="93"/>
        <end position="113"/>
    </location>
</feature>
<keyword evidence="2 4" id="KW-0863">Zinc-finger</keyword>
<sequence length="762" mass="86949">MEFSLIFHYGGRFNRECLVYYTGGNEHGVEIDLDRWTLFEATEDNAGGLKQVEEDNVGGVEEDNVGGVEQVEESNIGDVEQVEEANVCGVEQVEDTKDSKDSDFEADVEEKGKRGRIKVATRKHNHTPNKVPIGVNNVGSCSGVDNEMIINYASDELGGSDPDASDGEREPKYPSKVGNKHAYRMKKWAGTHTCDKVLNNSSSTSKWVAKMVAARMASSDGVKIRDIVSEIKSKFSVDITMSRAWKAKQISKALIESDTVKQYNLLWRYSAELRRVNSGNTFGRDPNDQYYPIDFGVCETETKESWRWFLTLLLEDIGQDKRWVFISDQQKSLIPVFEELFERVEHRLCLRHLYDNFKNKFDGGAHIRDLMMAATKATYIQARDVKTKELKELNMKAWEWLSGIPTKAWCKHAFSFYPRCDGLMNTVSEEFNSTILVARDKPILTMCEWIRNYLMNRNAKLRERVDKWNHRIMPRPRLRLDKETEHARSWIPNWSSDTLWQVEHTHTRNSFIVDTSKKTCTCNFWELVGIPCRHAATALGFRNQSLEDFVDDYYSKDTYEKCYGYNVSPINGQDMCPEVDMEKMLPPSYKRGPGRPKKLRRKEPDKDHNKVRTQTTQTATQEQTQPTEAQTAIQEQTQPTEAQTATEEQPQLKETQIDVDPKFEMLATNLAAIFEATQTQPNLDVNGLITYAPSQPNHSAPVTSAQGEPVTSSQTDDVPDYILSALVPTTDDVLAAPAYTTPRVLKPVEFNIPFHNDLELFC</sequence>
<keyword evidence="3" id="KW-0862">Zinc</keyword>
<evidence type="ECO:0000259" key="6">
    <source>
        <dbReference type="PROSITE" id="PS50966"/>
    </source>
</evidence>
<keyword evidence="8" id="KW-1185">Reference proteome</keyword>
<evidence type="ECO:0000256" key="3">
    <source>
        <dbReference type="ARBA" id="ARBA00022833"/>
    </source>
</evidence>
<feature type="compositionally biased region" description="Low complexity" evidence="5">
    <location>
        <begin position="613"/>
        <end position="649"/>
    </location>
</feature>
<dbReference type="AlphaFoldDB" id="A0A9D4VQ20"/>
<name>A0A9D4VQ20_PEA</name>
<gene>
    <name evidence="7" type="ORF">KIW84_073873</name>
</gene>
<dbReference type="SMART" id="SM00575">
    <property type="entry name" value="ZnF_PMZ"/>
    <property type="match status" value="1"/>
</dbReference>
<dbReference type="InterPro" id="IPR007527">
    <property type="entry name" value="Znf_SWIM"/>
</dbReference>
<proteinExistence type="predicted"/>
<dbReference type="PANTHER" id="PTHR31973">
    <property type="entry name" value="POLYPROTEIN, PUTATIVE-RELATED"/>
    <property type="match status" value="1"/>
</dbReference>
<feature type="region of interest" description="Disordered" evidence="5">
    <location>
        <begin position="583"/>
        <end position="656"/>
    </location>
</feature>
<feature type="region of interest" description="Disordered" evidence="5">
    <location>
        <begin position="697"/>
        <end position="716"/>
    </location>
</feature>
<evidence type="ECO:0000256" key="1">
    <source>
        <dbReference type="ARBA" id="ARBA00022723"/>
    </source>
</evidence>
<accession>A0A9D4VQ20</accession>
<dbReference type="EMBL" id="JAMSHJ010000007">
    <property type="protein sequence ID" value="KAI5387945.1"/>
    <property type="molecule type" value="Genomic_DNA"/>
</dbReference>
<evidence type="ECO:0000313" key="7">
    <source>
        <dbReference type="EMBL" id="KAI5387945.1"/>
    </source>
</evidence>
<evidence type="ECO:0000256" key="4">
    <source>
        <dbReference type="PROSITE-ProRule" id="PRU00325"/>
    </source>
</evidence>
<dbReference type="InterPro" id="IPR018289">
    <property type="entry name" value="MULE_transposase_dom"/>
</dbReference>
<comment type="caution">
    <text evidence="7">The sequence shown here is derived from an EMBL/GenBank/DDBJ whole genome shotgun (WGS) entry which is preliminary data.</text>
</comment>
<dbReference type="Pfam" id="PF10551">
    <property type="entry name" value="MULE"/>
    <property type="match status" value="1"/>
</dbReference>
<reference evidence="7 8" key="1">
    <citation type="journal article" date="2022" name="Nat. Genet.">
        <title>Improved pea reference genome and pan-genome highlight genomic features and evolutionary characteristics.</title>
        <authorList>
            <person name="Yang T."/>
            <person name="Liu R."/>
            <person name="Luo Y."/>
            <person name="Hu S."/>
            <person name="Wang D."/>
            <person name="Wang C."/>
            <person name="Pandey M.K."/>
            <person name="Ge S."/>
            <person name="Xu Q."/>
            <person name="Li N."/>
            <person name="Li G."/>
            <person name="Huang Y."/>
            <person name="Saxena R.K."/>
            <person name="Ji Y."/>
            <person name="Li M."/>
            <person name="Yan X."/>
            <person name="He Y."/>
            <person name="Liu Y."/>
            <person name="Wang X."/>
            <person name="Xiang C."/>
            <person name="Varshney R.K."/>
            <person name="Ding H."/>
            <person name="Gao S."/>
            <person name="Zong X."/>
        </authorList>
    </citation>
    <scope>NUCLEOTIDE SEQUENCE [LARGE SCALE GENOMIC DNA]</scope>
    <source>
        <strain evidence="7 8">cv. Zhongwan 6</strain>
    </source>
</reference>
<keyword evidence="1" id="KW-0479">Metal-binding</keyword>
<dbReference type="Proteomes" id="UP001058974">
    <property type="component" value="Chromosome 7"/>
</dbReference>
<feature type="domain" description="SWIM-type" evidence="6">
    <location>
        <begin position="511"/>
        <end position="543"/>
    </location>
</feature>
<dbReference type="Pfam" id="PF04434">
    <property type="entry name" value="SWIM"/>
    <property type="match status" value="1"/>
</dbReference>
<feature type="compositionally biased region" description="Basic residues" evidence="5">
    <location>
        <begin position="592"/>
        <end position="601"/>
    </location>
</feature>
<evidence type="ECO:0000313" key="8">
    <source>
        <dbReference type="Proteomes" id="UP001058974"/>
    </source>
</evidence>
<dbReference type="InterPro" id="IPR006564">
    <property type="entry name" value="Znf_PMZ"/>
</dbReference>
<feature type="region of interest" description="Disordered" evidence="5">
    <location>
        <begin position="154"/>
        <end position="176"/>
    </location>
</feature>
<evidence type="ECO:0000256" key="2">
    <source>
        <dbReference type="ARBA" id="ARBA00022771"/>
    </source>
</evidence>
<organism evidence="7 8">
    <name type="scientific">Pisum sativum</name>
    <name type="common">Garden pea</name>
    <name type="synonym">Lathyrus oleraceus</name>
    <dbReference type="NCBI Taxonomy" id="3888"/>
    <lineage>
        <taxon>Eukaryota</taxon>
        <taxon>Viridiplantae</taxon>
        <taxon>Streptophyta</taxon>
        <taxon>Embryophyta</taxon>
        <taxon>Tracheophyta</taxon>
        <taxon>Spermatophyta</taxon>
        <taxon>Magnoliopsida</taxon>
        <taxon>eudicotyledons</taxon>
        <taxon>Gunneridae</taxon>
        <taxon>Pentapetalae</taxon>
        <taxon>rosids</taxon>
        <taxon>fabids</taxon>
        <taxon>Fabales</taxon>
        <taxon>Fabaceae</taxon>
        <taxon>Papilionoideae</taxon>
        <taxon>50 kb inversion clade</taxon>
        <taxon>NPAAA clade</taxon>
        <taxon>Hologalegina</taxon>
        <taxon>IRL clade</taxon>
        <taxon>Fabeae</taxon>
        <taxon>Lathyrus</taxon>
    </lineage>
</organism>
<protein>
    <recommendedName>
        <fullName evidence="6">SWIM-type domain-containing protein</fullName>
    </recommendedName>
</protein>
<dbReference type="Gramene" id="Psat07G0387300-T1">
    <property type="protein sequence ID" value="KAI5387945.1"/>
    <property type="gene ID" value="KIW84_073873"/>
</dbReference>
<dbReference type="GO" id="GO:0008270">
    <property type="term" value="F:zinc ion binding"/>
    <property type="evidence" value="ECO:0007669"/>
    <property type="project" value="UniProtKB-KW"/>
</dbReference>
<dbReference type="PANTHER" id="PTHR31973:SF187">
    <property type="entry name" value="MUTATOR TRANSPOSASE MUDRA PROTEIN"/>
    <property type="match status" value="1"/>
</dbReference>
<feature type="compositionally biased region" description="Basic and acidic residues" evidence="5">
    <location>
        <begin position="94"/>
        <end position="103"/>
    </location>
</feature>
<dbReference type="PROSITE" id="PS50966">
    <property type="entry name" value="ZF_SWIM"/>
    <property type="match status" value="1"/>
</dbReference>
<evidence type="ECO:0000256" key="5">
    <source>
        <dbReference type="SAM" id="MobiDB-lite"/>
    </source>
</evidence>